<dbReference type="EMBL" id="QEQK01000004">
    <property type="protein sequence ID" value="PWN56896.1"/>
    <property type="molecule type" value="Genomic_DNA"/>
</dbReference>
<keyword evidence="2" id="KW-0548">Nucleotidyltransferase</keyword>
<evidence type="ECO:0000313" key="5">
    <source>
        <dbReference type="Proteomes" id="UP000251800"/>
    </source>
</evidence>
<protein>
    <recommendedName>
        <fullName evidence="1">DNA-directed DNA polymerase</fullName>
        <ecNumber evidence="1">2.7.7.7</ecNumber>
    </recommendedName>
</protein>
<evidence type="ECO:0000256" key="3">
    <source>
        <dbReference type="ARBA" id="ARBA00049244"/>
    </source>
</evidence>
<dbReference type="RefSeq" id="WP_109719495.1">
    <property type="nucleotide sequence ID" value="NZ_QEQK01000004.1"/>
</dbReference>
<dbReference type="InterPro" id="IPR050238">
    <property type="entry name" value="DNA_Rep/Repair_Clamp_Loader"/>
</dbReference>
<dbReference type="OrthoDB" id="9811073at2"/>
<keyword evidence="5" id="KW-1185">Reference proteome</keyword>
<name>A0A363UN92_9GAMM</name>
<proteinExistence type="predicted"/>
<gene>
    <name evidence="4" type="ORF">DEH80_05630</name>
</gene>
<comment type="catalytic activity">
    <reaction evidence="3">
        <text>DNA(n) + a 2'-deoxyribonucleoside 5'-triphosphate = DNA(n+1) + diphosphate</text>
        <dbReference type="Rhea" id="RHEA:22508"/>
        <dbReference type="Rhea" id="RHEA-COMP:17339"/>
        <dbReference type="Rhea" id="RHEA-COMP:17340"/>
        <dbReference type="ChEBI" id="CHEBI:33019"/>
        <dbReference type="ChEBI" id="CHEBI:61560"/>
        <dbReference type="ChEBI" id="CHEBI:173112"/>
        <dbReference type="EC" id="2.7.7.7"/>
    </reaction>
</comment>
<dbReference type="GO" id="GO:0003887">
    <property type="term" value="F:DNA-directed DNA polymerase activity"/>
    <property type="evidence" value="ECO:0007669"/>
    <property type="project" value="UniProtKB-KW"/>
</dbReference>
<dbReference type="Pfam" id="PF13177">
    <property type="entry name" value="DNA_pol3_delta2"/>
    <property type="match status" value="1"/>
</dbReference>
<dbReference type="Proteomes" id="UP000251800">
    <property type="component" value="Unassembled WGS sequence"/>
</dbReference>
<dbReference type="GO" id="GO:0006261">
    <property type="term" value="P:DNA-templated DNA replication"/>
    <property type="evidence" value="ECO:0007669"/>
    <property type="project" value="TreeGrafter"/>
</dbReference>
<dbReference type="SUPFAM" id="SSF52540">
    <property type="entry name" value="P-loop containing nucleoside triphosphate hydrolases"/>
    <property type="match status" value="1"/>
</dbReference>
<evidence type="ECO:0000256" key="2">
    <source>
        <dbReference type="ARBA" id="ARBA00022932"/>
    </source>
</evidence>
<dbReference type="PANTHER" id="PTHR11669">
    <property type="entry name" value="REPLICATION FACTOR C / DNA POLYMERASE III GAMMA-TAU SUBUNIT"/>
    <property type="match status" value="1"/>
</dbReference>
<dbReference type="GO" id="GO:0009360">
    <property type="term" value="C:DNA polymerase III complex"/>
    <property type="evidence" value="ECO:0007669"/>
    <property type="project" value="TreeGrafter"/>
</dbReference>
<evidence type="ECO:0000256" key="1">
    <source>
        <dbReference type="ARBA" id="ARBA00012417"/>
    </source>
</evidence>
<comment type="caution">
    <text evidence="4">The sequence shown here is derived from an EMBL/GenBank/DDBJ whole genome shotgun (WGS) entry which is preliminary data.</text>
</comment>
<dbReference type="AlphaFoldDB" id="A0A363UN92"/>
<keyword evidence="2" id="KW-0239">DNA-directed DNA polymerase</keyword>
<organism evidence="4 5">
    <name type="scientific">Abyssibacter profundi</name>
    <dbReference type="NCBI Taxonomy" id="2182787"/>
    <lineage>
        <taxon>Bacteria</taxon>
        <taxon>Pseudomonadati</taxon>
        <taxon>Pseudomonadota</taxon>
        <taxon>Gammaproteobacteria</taxon>
        <taxon>Chromatiales</taxon>
        <taxon>Oceanococcaceae</taxon>
        <taxon>Abyssibacter</taxon>
    </lineage>
</organism>
<dbReference type="Gene3D" id="3.40.50.300">
    <property type="entry name" value="P-loop containing nucleotide triphosphate hydrolases"/>
    <property type="match status" value="1"/>
</dbReference>
<sequence length="321" mass="35190">MLADQSLPPWQTERYAQLAKRLAVGRFPTGLLLTGPAGVGKQALANALVRAAFCVDRSAEAQACGRCIGCQQFNAGSHPDFVLCVPEEGKQSITVDAIREFGRKLYLTPQTAAGRLGYIPQADLLNVNAANALLKTLEEPPASAHLLLVSDRPATLPATIRSRCEQVRAVVNDAERVDVWFDEVCPDLSPALRRRFRHAPLQAMQASELTRQESTIRQQLDAIWSQQRDPILAAGALDDELLTAVGPSLFRLIAERLRSVASQSLPSDVRLGLQRLADANASALHLNQTSQANLRMLVETQLIEWARMGRLMSRMNLNDSV</sequence>
<keyword evidence="2" id="KW-0808">Transferase</keyword>
<dbReference type="InterPro" id="IPR027417">
    <property type="entry name" value="P-loop_NTPase"/>
</dbReference>
<dbReference type="EC" id="2.7.7.7" evidence="1"/>
<evidence type="ECO:0000313" key="4">
    <source>
        <dbReference type="EMBL" id="PWN56896.1"/>
    </source>
</evidence>
<reference evidence="4 5" key="1">
    <citation type="submission" date="2018-05" db="EMBL/GenBank/DDBJ databases">
        <title>Abyssibacter profundi OUC007T gen. nov., sp. nov, a marine bacterium isolated from seawater of the Mariana Trench.</title>
        <authorList>
            <person name="Zhou S."/>
        </authorList>
    </citation>
    <scope>NUCLEOTIDE SEQUENCE [LARGE SCALE GENOMIC DNA]</scope>
    <source>
        <strain evidence="4 5">OUC007</strain>
    </source>
</reference>
<dbReference type="PANTHER" id="PTHR11669:SF8">
    <property type="entry name" value="DNA POLYMERASE III SUBUNIT DELTA"/>
    <property type="match status" value="1"/>
</dbReference>
<accession>A0A363UN92</accession>